<dbReference type="AlphaFoldDB" id="A0A448XKH0"/>
<reference evidence="2" key="1">
    <citation type="submission" date="2018-11" db="EMBL/GenBank/DDBJ databases">
        <authorList>
            <consortium name="Pathogen Informatics"/>
        </authorList>
    </citation>
    <scope>NUCLEOTIDE SEQUENCE</scope>
</reference>
<feature type="compositionally biased region" description="Polar residues" evidence="1">
    <location>
        <begin position="27"/>
        <end position="36"/>
    </location>
</feature>
<evidence type="ECO:0000313" key="3">
    <source>
        <dbReference type="Proteomes" id="UP000784294"/>
    </source>
</evidence>
<feature type="region of interest" description="Disordered" evidence="1">
    <location>
        <begin position="1"/>
        <end position="36"/>
    </location>
</feature>
<evidence type="ECO:0000313" key="2">
    <source>
        <dbReference type="EMBL" id="VEL38852.1"/>
    </source>
</evidence>
<keyword evidence="3" id="KW-1185">Reference proteome</keyword>
<proteinExistence type="predicted"/>
<accession>A0A448XKH0</accession>
<dbReference type="EMBL" id="CAAALY010259226">
    <property type="protein sequence ID" value="VEL38852.1"/>
    <property type="molecule type" value="Genomic_DNA"/>
</dbReference>
<organism evidence="2 3">
    <name type="scientific">Protopolystoma xenopodis</name>
    <dbReference type="NCBI Taxonomy" id="117903"/>
    <lineage>
        <taxon>Eukaryota</taxon>
        <taxon>Metazoa</taxon>
        <taxon>Spiralia</taxon>
        <taxon>Lophotrochozoa</taxon>
        <taxon>Platyhelminthes</taxon>
        <taxon>Monogenea</taxon>
        <taxon>Polyopisthocotylea</taxon>
        <taxon>Polystomatidea</taxon>
        <taxon>Polystomatidae</taxon>
        <taxon>Protopolystoma</taxon>
    </lineage>
</organism>
<sequence length="149" mass="16058">MLAAFEDSFEPTLDTTTTPANTTRTPSCFNPSSTSQVPIISDASVRHTNTATGLERPSTALKTIYAAGATLSTSAKDKNLASKTRGPSHLLLDSLLNVRDKSSPKPKSQEPVKIPGSDFQSRPLAEEAWFADDADFYFSGLEEDNVFNS</sequence>
<gene>
    <name evidence="2" type="ORF">PXEA_LOCUS32292</name>
</gene>
<evidence type="ECO:0000256" key="1">
    <source>
        <dbReference type="SAM" id="MobiDB-lite"/>
    </source>
</evidence>
<feature type="compositionally biased region" description="Basic and acidic residues" evidence="1">
    <location>
        <begin position="98"/>
        <end position="110"/>
    </location>
</feature>
<feature type="region of interest" description="Disordered" evidence="1">
    <location>
        <begin position="98"/>
        <end position="119"/>
    </location>
</feature>
<dbReference type="Proteomes" id="UP000784294">
    <property type="component" value="Unassembled WGS sequence"/>
</dbReference>
<name>A0A448XKH0_9PLAT</name>
<comment type="caution">
    <text evidence="2">The sequence shown here is derived from an EMBL/GenBank/DDBJ whole genome shotgun (WGS) entry which is preliminary data.</text>
</comment>
<feature type="compositionally biased region" description="Low complexity" evidence="1">
    <location>
        <begin position="11"/>
        <end position="26"/>
    </location>
</feature>
<protein>
    <submittedName>
        <fullName evidence="2">Uncharacterized protein</fullName>
    </submittedName>
</protein>